<sequence length="234" mass="25483">MPTRLEQHEKKQIRSRLITMAIVLGLFLIFMITIGLPLLINGSVFIGKLFGGGNSESEKNVEALGDFNVNEIPSATNSADINISGNVENLGTLEIFLNGSKVDSLNVEKEQEFASTITGLNIGENQIYFIGKVESSSATKKSQAYVVTFRNQKPKLEVNEPQDNTITPRDEIKVAGKTDLGVSVFINDSPAIVDSSGGFQTQVKLKEGENKIKIVVQDSAGNSDSKELTVKYEK</sequence>
<keyword evidence="1" id="KW-0472">Membrane</keyword>
<dbReference type="AlphaFoldDB" id="A0A1F7J6R0"/>
<protein>
    <recommendedName>
        <fullName evidence="4">Bacterial Ig domain-containing protein</fullName>
    </recommendedName>
</protein>
<feature type="transmembrane region" description="Helical" evidence="1">
    <location>
        <begin position="21"/>
        <end position="40"/>
    </location>
</feature>
<comment type="caution">
    <text evidence="2">The sequence shown here is derived from an EMBL/GenBank/DDBJ whole genome shotgun (WGS) entry which is preliminary data.</text>
</comment>
<organism evidence="2 3">
    <name type="scientific">Candidatus Roizmanbacteria bacterium RIFCSPLOWO2_01_FULL_40_42</name>
    <dbReference type="NCBI Taxonomy" id="1802066"/>
    <lineage>
        <taxon>Bacteria</taxon>
        <taxon>Candidatus Roizmaniibacteriota</taxon>
    </lineage>
</organism>
<proteinExistence type="predicted"/>
<evidence type="ECO:0008006" key="4">
    <source>
        <dbReference type="Google" id="ProtNLM"/>
    </source>
</evidence>
<dbReference type="InterPro" id="IPR013783">
    <property type="entry name" value="Ig-like_fold"/>
</dbReference>
<evidence type="ECO:0000256" key="1">
    <source>
        <dbReference type="SAM" id="Phobius"/>
    </source>
</evidence>
<reference evidence="2 3" key="1">
    <citation type="journal article" date="2016" name="Nat. Commun.">
        <title>Thousands of microbial genomes shed light on interconnected biogeochemical processes in an aquifer system.</title>
        <authorList>
            <person name="Anantharaman K."/>
            <person name="Brown C.T."/>
            <person name="Hug L.A."/>
            <person name="Sharon I."/>
            <person name="Castelle C.J."/>
            <person name="Probst A.J."/>
            <person name="Thomas B.C."/>
            <person name="Singh A."/>
            <person name="Wilkins M.J."/>
            <person name="Karaoz U."/>
            <person name="Brodie E.L."/>
            <person name="Williams K.H."/>
            <person name="Hubbard S.S."/>
            <person name="Banfield J.F."/>
        </authorList>
    </citation>
    <scope>NUCLEOTIDE SEQUENCE [LARGE SCALE GENOMIC DNA]</scope>
</reference>
<dbReference type="Gene3D" id="2.60.40.10">
    <property type="entry name" value="Immunoglobulins"/>
    <property type="match status" value="1"/>
</dbReference>
<accession>A0A1F7J6R0</accession>
<gene>
    <name evidence="2" type="ORF">A3B50_04720</name>
</gene>
<dbReference type="EMBL" id="MGAQ01000002">
    <property type="protein sequence ID" value="OGK51269.1"/>
    <property type="molecule type" value="Genomic_DNA"/>
</dbReference>
<dbReference type="Proteomes" id="UP000178558">
    <property type="component" value="Unassembled WGS sequence"/>
</dbReference>
<evidence type="ECO:0000313" key="3">
    <source>
        <dbReference type="Proteomes" id="UP000178558"/>
    </source>
</evidence>
<keyword evidence="1" id="KW-0812">Transmembrane</keyword>
<name>A0A1F7J6R0_9BACT</name>
<keyword evidence="1" id="KW-1133">Transmembrane helix</keyword>
<dbReference type="Pfam" id="PF09136">
    <property type="entry name" value="Glucodextran_B"/>
    <property type="match status" value="1"/>
</dbReference>
<evidence type="ECO:0000313" key="2">
    <source>
        <dbReference type="EMBL" id="OGK51269.1"/>
    </source>
</evidence>